<name>A0A0L8M861_STRVG</name>
<protein>
    <recommendedName>
        <fullName evidence="5">ATP-binding protein</fullName>
    </recommendedName>
</protein>
<dbReference type="Proteomes" id="UP000037084">
    <property type="component" value="Unassembled WGS sequence"/>
</dbReference>
<evidence type="ECO:0000313" key="4">
    <source>
        <dbReference type="Proteomes" id="UP000037084"/>
    </source>
</evidence>
<evidence type="ECO:0000256" key="1">
    <source>
        <dbReference type="SAM" id="MobiDB-lite"/>
    </source>
</evidence>
<gene>
    <name evidence="3" type="ORF">ADK75_25995</name>
</gene>
<organism evidence="3 4">
    <name type="scientific">Streptomyces virginiae</name>
    <name type="common">Streptomyces cinnamonensis</name>
    <dbReference type="NCBI Taxonomy" id="1961"/>
    <lineage>
        <taxon>Bacteria</taxon>
        <taxon>Bacillati</taxon>
        <taxon>Actinomycetota</taxon>
        <taxon>Actinomycetes</taxon>
        <taxon>Kitasatosporales</taxon>
        <taxon>Streptomycetaceae</taxon>
        <taxon>Streptomyces</taxon>
    </lineage>
</organism>
<reference evidence="4" key="1">
    <citation type="submission" date="2015-07" db="EMBL/GenBank/DDBJ databases">
        <authorList>
            <consortium name="Consortium for Microbial Forensics and Genomics (microFORGE)"/>
            <person name="Knight B.M."/>
            <person name="Roberts D.P."/>
            <person name="Lin D."/>
            <person name="Hari K."/>
            <person name="Fletcher J."/>
            <person name="Melcher U."/>
            <person name="Blagden T."/>
            <person name="Winegar R.A."/>
        </authorList>
    </citation>
    <scope>NUCLEOTIDE SEQUENCE [LARGE SCALE GENOMIC DNA]</scope>
    <source>
        <strain evidence="4">NRRL B-1447</strain>
    </source>
</reference>
<proteinExistence type="predicted"/>
<dbReference type="PATRIC" id="fig|1961.12.peg.5815"/>
<feature type="compositionally biased region" description="Low complexity" evidence="1">
    <location>
        <begin position="67"/>
        <end position="88"/>
    </location>
</feature>
<feature type="signal peptide" evidence="2">
    <location>
        <begin position="1"/>
        <end position="27"/>
    </location>
</feature>
<comment type="caution">
    <text evidence="3">The sequence shown here is derived from an EMBL/GenBank/DDBJ whole genome shotgun (WGS) entry which is preliminary data.</text>
</comment>
<dbReference type="AlphaFoldDB" id="A0A0L8M861"/>
<feature type="chain" id="PRO_5005586977" description="ATP-binding protein" evidence="2">
    <location>
        <begin position="28"/>
        <end position="95"/>
    </location>
</feature>
<feature type="region of interest" description="Disordered" evidence="1">
    <location>
        <begin position="67"/>
        <end position="95"/>
    </location>
</feature>
<keyword evidence="2" id="KW-0732">Signal</keyword>
<evidence type="ECO:0000313" key="3">
    <source>
        <dbReference type="EMBL" id="KOG46581.1"/>
    </source>
</evidence>
<evidence type="ECO:0008006" key="5">
    <source>
        <dbReference type="Google" id="ProtNLM"/>
    </source>
</evidence>
<sequence length="95" mass="9203">MNALKRTLAALVVSGGALALVPVAAHADEPAVQGPPIVERVGDIVDHPGQAVQDTKTAVGVTASAAGSATRATDSSLKGTGAALGAGLPDTPKVK</sequence>
<dbReference type="EMBL" id="LGUV01000347">
    <property type="protein sequence ID" value="KOG46581.1"/>
    <property type="molecule type" value="Genomic_DNA"/>
</dbReference>
<accession>A0A0L8M861</accession>
<dbReference type="RefSeq" id="WP_053174481.1">
    <property type="nucleotide sequence ID" value="NZ_LGUV01000347.1"/>
</dbReference>
<evidence type="ECO:0000256" key="2">
    <source>
        <dbReference type="SAM" id="SignalP"/>
    </source>
</evidence>